<evidence type="ECO:0000256" key="1">
    <source>
        <dbReference type="SAM" id="MobiDB-lite"/>
    </source>
</evidence>
<evidence type="ECO:0000313" key="2">
    <source>
        <dbReference type="EMBL" id="MFC7338037.1"/>
    </source>
</evidence>
<dbReference type="RefSeq" id="WP_379712919.1">
    <property type="nucleotide sequence ID" value="NZ_JBHTBS010000006.1"/>
</dbReference>
<reference evidence="3" key="1">
    <citation type="journal article" date="2019" name="Int. J. Syst. Evol. Microbiol.">
        <title>The Global Catalogue of Microorganisms (GCM) 10K type strain sequencing project: providing services to taxonomists for standard genome sequencing and annotation.</title>
        <authorList>
            <consortium name="The Broad Institute Genomics Platform"/>
            <consortium name="The Broad Institute Genome Sequencing Center for Infectious Disease"/>
            <person name="Wu L."/>
            <person name="Ma J."/>
        </authorList>
    </citation>
    <scope>NUCLEOTIDE SEQUENCE [LARGE SCALE GENOMIC DNA]</scope>
    <source>
        <strain evidence="3">CGMCC 4.1467</strain>
    </source>
</reference>
<feature type="region of interest" description="Disordered" evidence="1">
    <location>
        <begin position="310"/>
        <end position="340"/>
    </location>
</feature>
<keyword evidence="3" id="KW-1185">Reference proteome</keyword>
<comment type="caution">
    <text evidence="2">The sequence shown here is derived from an EMBL/GenBank/DDBJ whole genome shotgun (WGS) entry which is preliminary data.</text>
</comment>
<evidence type="ECO:0008006" key="4">
    <source>
        <dbReference type="Google" id="ProtNLM"/>
    </source>
</evidence>
<proteinExistence type="predicted"/>
<gene>
    <name evidence="2" type="ORF">ACFQY0_12665</name>
</gene>
<name>A0ABW2L6P3_9BACT</name>
<evidence type="ECO:0000313" key="3">
    <source>
        <dbReference type="Proteomes" id="UP001596472"/>
    </source>
</evidence>
<feature type="compositionally biased region" description="Basic and acidic residues" evidence="1">
    <location>
        <begin position="310"/>
        <end position="332"/>
    </location>
</feature>
<protein>
    <recommendedName>
        <fullName evidence="4">DUF4240 domain-containing protein</fullName>
    </recommendedName>
</protein>
<dbReference type="EMBL" id="JBHTBS010000006">
    <property type="protein sequence ID" value="MFC7338037.1"/>
    <property type="molecule type" value="Genomic_DNA"/>
</dbReference>
<feature type="region of interest" description="Disordered" evidence="1">
    <location>
        <begin position="130"/>
        <end position="149"/>
    </location>
</feature>
<organism evidence="2 3">
    <name type="scientific">Haloferula chungangensis</name>
    <dbReference type="NCBI Taxonomy" id="1048331"/>
    <lineage>
        <taxon>Bacteria</taxon>
        <taxon>Pseudomonadati</taxon>
        <taxon>Verrucomicrobiota</taxon>
        <taxon>Verrucomicrobiia</taxon>
        <taxon>Verrucomicrobiales</taxon>
        <taxon>Verrucomicrobiaceae</taxon>
        <taxon>Haloferula</taxon>
    </lineage>
</organism>
<sequence length="340" mass="39112">MEDDADSFFEAFENAVMRPPREILGKLGFEATPVAGLEGSQLRGRMWELVYALAARRYFFYQTDHLSDCEFYEWLVEDWLETPIDDIPYEYESNCHSAPDVGASDEDDPYGDLVWLRYYALPEDREMLKRADPDEPLPPHVHPPHDRDRFLPDPYPAISSETDFNSGMEDEGPDPLGLRKVDQEIAEAKSDEAKPPAFRETWERPAETLKRAGFSPIPPAEVTPETQCALLWELLHELAIRGFYVLSTNHLTDEELYAGLWRHGIREDAILPGKMKTGAWFHDMVGSGSDEHIELWLRYHADQTARENWAKSFPDRELPPSEKPVADRDWRLPKAPPPFA</sequence>
<dbReference type="Proteomes" id="UP001596472">
    <property type="component" value="Unassembled WGS sequence"/>
</dbReference>
<accession>A0ABW2L6P3</accession>